<dbReference type="Pfam" id="PF13581">
    <property type="entry name" value="HATPase_c_2"/>
    <property type="match status" value="1"/>
</dbReference>
<dbReference type="InterPro" id="IPR003594">
    <property type="entry name" value="HATPase_dom"/>
</dbReference>
<dbReference type="Proteomes" id="UP000199515">
    <property type="component" value="Unassembled WGS sequence"/>
</dbReference>
<dbReference type="STRING" id="589385.SAMN05421504_11774"/>
<dbReference type="InterPro" id="IPR050267">
    <property type="entry name" value="Anti-sigma-factor_SerPK"/>
</dbReference>
<protein>
    <submittedName>
        <fullName evidence="3">Anti-sigma regulatory factor (Ser/Thr protein kinase)</fullName>
    </submittedName>
</protein>
<dbReference type="RefSeq" id="WP_091300218.1">
    <property type="nucleotide sequence ID" value="NZ_FNON01000017.1"/>
</dbReference>
<keyword evidence="3" id="KW-0418">Kinase</keyword>
<dbReference type="SUPFAM" id="SSF55874">
    <property type="entry name" value="ATPase domain of HSP90 chaperone/DNA topoisomerase II/histidine kinase"/>
    <property type="match status" value="1"/>
</dbReference>
<name>A0A1H3T6H1_9PSEU</name>
<evidence type="ECO:0000256" key="1">
    <source>
        <dbReference type="ARBA" id="ARBA00022527"/>
    </source>
</evidence>
<sequence length="128" mass="13751">MKISFSLPDDPTAPTVARRVVRQALAELGVADDLIDDAVLATSELVTNAVEHGGGPDRLELEHDSEQFTLRVFDRSPSPPAQRTPGPAKARSRGLLLVQAVAVEWGSDPDGRGKGVWARFALRTPVES</sequence>
<keyword evidence="3" id="KW-0808">Transferase</keyword>
<dbReference type="PANTHER" id="PTHR35526">
    <property type="entry name" value="ANTI-SIGMA-F FACTOR RSBW-RELATED"/>
    <property type="match status" value="1"/>
</dbReference>
<reference evidence="3 4" key="1">
    <citation type="submission" date="2016-10" db="EMBL/GenBank/DDBJ databases">
        <authorList>
            <person name="de Groot N.N."/>
        </authorList>
    </citation>
    <scope>NUCLEOTIDE SEQUENCE [LARGE SCALE GENOMIC DNA]</scope>
    <source>
        <strain evidence="3 4">CPCC 202699</strain>
    </source>
</reference>
<evidence type="ECO:0000313" key="3">
    <source>
        <dbReference type="EMBL" id="SDZ44929.1"/>
    </source>
</evidence>
<keyword evidence="4" id="KW-1185">Reference proteome</keyword>
<organism evidence="3 4">
    <name type="scientific">Amycolatopsis xylanica</name>
    <dbReference type="NCBI Taxonomy" id="589385"/>
    <lineage>
        <taxon>Bacteria</taxon>
        <taxon>Bacillati</taxon>
        <taxon>Actinomycetota</taxon>
        <taxon>Actinomycetes</taxon>
        <taxon>Pseudonocardiales</taxon>
        <taxon>Pseudonocardiaceae</taxon>
        <taxon>Amycolatopsis</taxon>
    </lineage>
</organism>
<feature type="domain" description="Histidine kinase/HSP90-like ATPase" evidence="2">
    <location>
        <begin position="8"/>
        <end position="118"/>
    </location>
</feature>
<dbReference type="CDD" id="cd16936">
    <property type="entry name" value="HATPase_RsbW-like"/>
    <property type="match status" value="1"/>
</dbReference>
<dbReference type="OrthoDB" id="3527613at2"/>
<gene>
    <name evidence="3" type="ORF">SAMN05421504_11774</name>
</gene>
<accession>A0A1H3T6H1</accession>
<keyword evidence="1" id="KW-0723">Serine/threonine-protein kinase</keyword>
<dbReference type="PANTHER" id="PTHR35526:SF3">
    <property type="entry name" value="ANTI-SIGMA-F FACTOR RSBW"/>
    <property type="match status" value="1"/>
</dbReference>
<evidence type="ECO:0000313" key="4">
    <source>
        <dbReference type="Proteomes" id="UP000199515"/>
    </source>
</evidence>
<dbReference type="Gene3D" id="3.30.565.10">
    <property type="entry name" value="Histidine kinase-like ATPase, C-terminal domain"/>
    <property type="match status" value="1"/>
</dbReference>
<dbReference type="AlphaFoldDB" id="A0A1H3T6H1"/>
<dbReference type="GO" id="GO:0004674">
    <property type="term" value="F:protein serine/threonine kinase activity"/>
    <property type="evidence" value="ECO:0007669"/>
    <property type="project" value="UniProtKB-KW"/>
</dbReference>
<dbReference type="EMBL" id="FNON01000017">
    <property type="protein sequence ID" value="SDZ44929.1"/>
    <property type="molecule type" value="Genomic_DNA"/>
</dbReference>
<dbReference type="InterPro" id="IPR036890">
    <property type="entry name" value="HATPase_C_sf"/>
</dbReference>
<proteinExistence type="predicted"/>
<evidence type="ECO:0000259" key="2">
    <source>
        <dbReference type="Pfam" id="PF13581"/>
    </source>
</evidence>